<keyword evidence="2 4" id="KW-0808">Transferase</keyword>
<dbReference type="InterPro" id="IPR011004">
    <property type="entry name" value="Trimer_LpxA-like_sf"/>
</dbReference>
<comment type="similarity">
    <text evidence="1">Belongs to the transferase hexapeptide repeat family.</text>
</comment>
<dbReference type="Proteomes" id="UP001553161">
    <property type="component" value="Unassembled WGS sequence"/>
</dbReference>
<proteinExistence type="inferred from homology"/>
<accession>A0ABV3L0X4</accession>
<reference evidence="4 5" key="1">
    <citation type="submission" date="2024-07" db="EMBL/GenBank/DDBJ databases">
        <authorList>
            <person name="Kang M."/>
        </authorList>
    </citation>
    <scope>NUCLEOTIDE SEQUENCE [LARGE SCALE GENOMIC DNA]</scope>
    <source>
        <strain evidence="4 5">DFM31</strain>
    </source>
</reference>
<dbReference type="GO" id="GO:0016746">
    <property type="term" value="F:acyltransferase activity"/>
    <property type="evidence" value="ECO:0007669"/>
    <property type="project" value="UniProtKB-KW"/>
</dbReference>
<dbReference type="EC" id="2.3.1.-" evidence="4"/>
<protein>
    <submittedName>
        <fullName evidence="4">Sugar O-acetyltransferase</fullName>
        <ecNumber evidence="4">2.3.1.-</ecNumber>
    </submittedName>
</protein>
<evidence type="ECO:0000259" key="3">
    <source>
        <dbReference type="SMART" id="SM01266"/>
    </source>
</evidence>
<dbReference type="InterPro" id="IPR001451">
    <property type="entry name" value="Hexapep"/>
</dbReference>
<dbReference type="PANTHER" id="PTHR23416:SF23">
    <property type="entry name" value="ACETYLTRANSFERASE C18B11.09C-RELATED"/>
    <property type="match status" value="1"/>
</dbReference>
<dbReference type="InterPro" id="IPR024688">
    <property type="entry name" value="Mac_dom"/>
</dbReference>
<keyword evidence="4" id="KW-0012">Acyltransferase</keyword>
<dbReference type="SMART" id="SM01266">
    <property type="entry name" value="Mac"/>
    <property type="match status" value="1"/>
</dbReference>
<evidence type="ECO:0000256" key="2">
    <source>
        <dbReference type="ARBA" id="ARBA00022679"/>
    </source>
</evidence>
<sequence>MSDAAPLARVADGDWYDALTEAFEALRQDARRACHQHATLPPDERGAMAPLLRGLFAAVGEQVFIEAPFHCAYGRNIHLADQVYMNAGCTILDSASVRIGTGTMLGPGVQIYCAEHHPDPNRRRDGIERALPVTLGKDVWICGGVTLLPGVTVGDGAVVGAGSVVNRDVAPGQRVAGVPARPL</sequence>
<comment type="caution">
    <text evidence="4">The sequence shown here is derived from an EMBL/GenBank/DDBJ whole genome shotgun (WGS) entry which is preliminary data.</text>
</comment>
<dbReference type="EMBL" id="JBFBVU010000001">
    <property type="protein sequence ID" value="MEV8465217.1"/>
    <property type="molecule type" value="Genomic_DNA"/>
</dbReference>
<keyword evidence="5" id="KW-1185">Reference proteome</keyword>
<evidence type="ECO:0000256" key="1">
    <source>
        <dbReference type="ARBA" id="ARBA00007274"/>
    </source>
</evidence>
<dbReference type="Gene3D" id="2.160.10.10">
    <property type="entry name" value="Hexapeptide repeat proteins"/>
    <property type="match status" value="1"/>
</dbReference>
<dbReference type="SUPFAM" id="SSF51161">
    <property type="entry name" value="Trimeric LpxA-like enzymes"/>
    <property type="match status" value="1"/>
</dbReference>
<dbReference type="PANTHER" id="PTHR23416">
    <property type="entry name" value="SIALIC ACID SYNTHASE-RELATED"/>
    <property type="match status" value="1"/>
</dbReference>
<dbReference type="Pfam" id="PF12464">
    <property type="entry name" value="Mac"/>
    <property type="match status" value="1"/>
</dbReference>
<dbReference type="InterPro" id="IPR051159">
    <property type="entry name" value="Hexapeptide_acetyltransf"/>
</dbReference>
<organism evidence="4 5">
    <name type="scientific">Meridianimarinicoccus marinus</name>
    <dbReference type="NCBI Taxonomy" id="3231483"/>
    <lineage>
        <taxon>Bacteria</taxon>
        <taxon>Pseudomonadati</taxon>
        <taxon>Pseudomonadota</taxon>
        <taxon>Alphaproteobacteria</taxon>
        <taxon>Rhodobacterales</taxon>
        <taxon>Paracoccaceae</taxon>
        <taxon>Meridianimarinicoccus</taxon>
    </lineage>
</organism>
<name>A0ABV3L0X4_9RHOB</name>
<gene>
    <name evidence="4" type="ORF">AB0T83_00295</name>
</gene>
<dbReference type="RefSeq" id="WP_366190562.1">
    <property type="nucleotide sequence ID" value="NZ_JBFBVU010000001.1"/>
</dbReference>
<evidence type="ECO:0000313" key="4">
    <source>
        <dbReference type="EMBL" id="MEV8465217.1"/>
    </source>
</evidence>
<dbReference type="Pfam" id="PF00132">
    <property type="entry name" value="Hexapep"/>
    <property type="match status" value="1"/>
</dbReference>
<dbReference type="CDD" id="cd03357">
    <property type="entry name" value="LbH_MAT_GAT"/>
    <property type="match status" value="1"/>
</dbReference>
<evidence type="ECO:0000313" key="5">
    <source>
        <dbReference type="Proteomes" id="UP001553161"/>
    </source>
</evidence>
<feature type="domain" description="Maltose/galactoside acetyltransferase" evidence="3">
    <location>
        <begin position="7"/>
        <end position="61"/>
    </location>
</feature>